<evidence type="ECO:0000313" key="3">
    <source>
        <dbReference type="Proteomes" id="UP000184267"/>
    </source>
</evidence>
<organism evidence="2 3">
    <name type="scientific">Trametes pubescens</name>
    <name type="common">White-rot fungus</name>
    <dbReference type="NCBI Taxonomy" id="154538"/>
    <lineage>
        <taxon>Eukaryota</taxon>
        <taxon>Fungi</taxon>
        <taxon>Dikarya</taxon>
        <taxon>Basidiomycota</taxon>
        <taxon>Agaricomycotina</taxon>
        <taxon>Agaricomycetes</taxon>
        <taxon>Polyporales</taxon>
        <taxon>Polyporaceae</taxon>
        <taxon>Trametes</taxon>
    </lineage>
</organism>
<dbReference type="OMA" id="NGRVIHQ"/>
<dbReference type="EMBL" id="MNAD01001323">
    <property type="protein sequence ID" value="OJT06315.1"/>
    <property type="molecule type" value="Genomic_DNA"/>
</dbReference>
<feature type="region of interest" description="Disordered" evidence="1">
    <location>
        <begin position="63"/>
        <end position="160"/>
    </location>
</feature>
<accession>A0A1M2VFE8</accession>
<comment type="caution">
    <text evidence="2">The sequence shown here is derived from an EMBL/GenBank/DDBJ whole genome shotgun (WGS) entry which is preliminary data.</text>
</comment>
<gene>
    <name evidence="2" type="ORF">TRAPUB_2833</name>
</gene>
<proteinExistence type="predicted"/>
<protein>
    <submittedName>
        <fullName evidence="2">Uncharacterized protein</fullName>
    </submittedName>
</protein>
<dbReference type="STRING" id="154538.A0A1M2VFE8"/>
<dbReference type="Proteomes" id="UP000184267">
    <property type="component" value="Unassembled WGS sequence"/>
</dbReference>
<evidence type="ECO:0000256" key="1">
    <source>
        <dbReference type="SAM" id="MobiDB-lite"/>
    </source>
</evidence>
<keyword evidence="3" id="KW-1185">Reference proteome</keyword>
<evidence type="ECO:0000313" key="2">
    <source>
        <dbReference type="EMBL" id="OJT06315.1"/>
    </source>
</evidence>
<reference evidence="2 3" key="1">
    <citation type="submission" date="2016-10" db="EMBL/GenBank/DDBJ databases">
        <title>Genome sequence of the basidiomycete white-rot fungus Trametes pubescens.</title>
        <authorList>
            <person name="Makela M.R."/>
            <person name="Granchi Z."/>
            <person name="Peng M."/>
            <person name="De Vries R.P."/>
            <person name="Grigoriev I."/>
            <person name="Riley R."/>
            <person name="Hilden K."/>
        </authorList>
    </citation>
    <scope>NUCLEOTIDE SEQUENCE [LARGE SCALE GENOMIC DNA]</scope>
    <source>
        <strain evidence="2 3">FBCC735</strain>
    </source>
</reference>
<feature type="compositionally biased region" description="Basic and acidic residues" evidence="1">
    <location>
        <begin position="63"/>
        <end position="76"/>
    </location>
</feature>
<dbReference type="AlphaFoldDB" id="A0A1M2VFE8"/>
<dbReference type="OrthoDB" id="2755983at2759"/>
<name>A0A1M2VFE8_TRAPU</name>
<sequence>MKYAPHGYATSIVIGRGLKLVGWPNGPEDAIPFGDPSDIPGGQPVIGRLLALWKSGELHFEPASEEERMLARRDPKAVLPGKPLERPAPRCWGPCGRNDMKKARKPRPVVNANGRVIHQRRKRLGPITPKIVLGESDLDENDEVRSSGEESAWEDAGVVD</sequence>